<organism evidence="5 6">
    <name type="scientific">Chitinophaga agri</name>
    <dbReference type="NCBI Taxonomy" id="2703787"/>
    <lineage>
        <taxon>Bacteria</taxon>
        <taxon>Pseudomonadati</taxon>
        <taxon>Bacteroidota</taxon>
        <taxon>Chitinophagia</taxon>
        <taxon>Chitinophagales</taxon>
        <taxon>Chitinophagaceae</taxon>
        <taxon>Chitinophaga</taxon>
    </lineage>
</organism>
<evidence type="ECO:0000256" key="2">
    <source>
        <dbReference type="PROSITE-ProRule" id="PRU00169"/>
    </source>
</evidence>
<evidence type="ECO:0000313" key="6">
    <source>
        <dbReference type="Proteomes" id="UP000476411"/>
    </source>
</evidence>
<keyword evidence="3" id="KW-1133">Transmembrane helix</keyword>
<dbReference type="GO" id="GO:0000160">
    <property type="term" value="P:phosphorelay signal transduction system"/>
    <property type="evidence" value="ECO:0007669"/>
    <property type="project" value="InterPro"/>
</dbReference>
<proteinExistence type="predicted"/>
<keyword evidence="3" id="KW-0472">Membrane</keyword>
<evidence type="ECO:0000256" key="1">
    <source>
        <dbReference type="ARBA" id="ARBA00022553"/>
    </source>
</evidence>
<dbReference type="RefSeq" id="WP_162330344.1">
    <property type="nucleotide sequence ID" value="NZ_CP048113.1"/>
</dbReference>
<keyword evidence="3" id="KW-0812">Transmembrane</keyword>
<sequence length="164" mass="18944">MANKFESKIYIVDDDPFCLATYDKHLRSQGYEHVQCFLSGADFLSELGRDSEPDIVLLDHDLGDMTGLEVLKEIKRFNNNIFVIFASSRQQSEIANESLKNGAFDYIIKDDSVLEHISTTLNKLFIVQDYLKRKRLNNRFFLFFGVVLASCSLFSYLYEVLRSS</sequence>
<dbReference type="AlphaFoldDB" id="A0A6B9ZAX1"/>
<dbReference type="PANTHER" id="PTHR44591">
    <property type="entry name" value="STRESS RESPONSE REGULATOR PROTEIN 1"/>
    <property type="match status" value="1"/>
</dbReference>
<dbReference type="InterPro" id="IPR050595">
    <property type="entry name" value="Bact_response_regulator"/>
</dbReference>
<dbReference type="InterPro" id="IPR011006">
    <property type="entry name" value="CheY-like_superfamily"/>
</dbReference>
<protein>
    <submittedName>
        <fullName evidence="5">Response regulator</fullName>
    </submittedName>
</protein>
<dbReference type="PROSITE" id="PS50110">
    <property type="entry name" value="RESPONSE_REGULATORY"/>
    <property type="match status" value="1"/>
</dbReference>
<dbReference type="KEGG" id="chih:GWR21_03210"/>
<dbReference type="SMART" id="SM00448">
    <property type="entry name" value="REC"/>
    <property type="match status" value="1"/>
</dbReference>
<dbReference type="Pfam" id="PF00072">
    <property type="entry name" value="Response_reg"/>
    <property type="match status" value="1"/>
</dbReference>
<dbReference type="PANTHER" id="PTHR44591:SF3">
    <property type="entry name" value="RESPONSE REGULATORY DOMAIN-CONTAINING PROTEIN"/>
    <property type="match status" value="1"/>
</dbReference>
<evidence type="ECO:0000256" key="3">
    <source>
        <dbReference type="SAM" id="Phobius"/>
    </source>
</evidence>
<dbReference type="CDD" id="cd00156">
    <property type="entry name" value="REC"/>
    <property type="match status" value="1"/>
</dbReference>
<evidence type="ECO:0000259" key="4">
    <source>
        <dbReference type="PROSITE" id="PS50110"/>
    </source>
</evidence>
<evidence type="ECO:0000313" key="5">
    <source>
        <dbReference type="EMBL" id="QHS58641.1"/>
    </source>
</evidence>
<dbReference type="Gene3D" id="3.40.50.2300">
    <property type="match status" value="1"/>
</dbReference>
<dbReference type="SUPFAM" id="SSF52172">
    <property type="entry name" value="CheY-like"/>
    <property type="match status" value="1"/>
</dbReference>
<dbReference type="InterPro" id="IPR001789">
    <property type="entry name" value="Sig_transdc_resp-reg_receiver"/>
</dbReference>
<name>A0A6B9ZAX1_9BACT</name>
<reference evidence="5 6" key="1">
    <citation type="submission" date="2020-01" db="EMBL/GenBank/DDBJ databases">
        <title>Complete genome sequence of Chitinophaga sp. H33E-04 isolated from quinoa roots.</title>
        <authorList>
            <person name="Weon H.-Y."/>
            <person name="Lee S.A."/>
        </authorList>
    </citation>
    <scope>NUCLEOTIDE SEQUENCE [LARGE SCALE GENOMIC DNA]</scope>
    <source>
        <strain evidence="5 6">H33E-04</strain>
    </source>
</reference>
<accession>A0A6B9ZAX1</accession>
<feature type="transmembrane region" description="Helical" evidence="3">
    <location>
        <begin position="140"/>
        <end position="158"/>
    </location>
</feature>
<keyword evidence="6" id="KW-1185">Reference proteome</keyword>
<feature type="domain" description="Response regulatory" evidence="4">
    <location>
        <begin position="8"/>
        <end position="124"/>
    </location>
</feature>
<dbReference type="EMBL" id="CP048113">
    <property type="protein sequence ID" value="QHS58641.1"/>
    <property type="molecule type" value="Genomic_DNA"/>
</dbReference>
<dbReference type="Proteomes" id="UP000476411">
    <property type="component" value="Chromosome"/>
</dbReference>
<feature type="modified residue" description="4-aspartylphosphate" evidence="2">
    <location>
        <position position="59"/>
    </location>
</feature>
<gene>
    <name evidence="5" type="ORF">GWR21_03210</name>
</gene>
<keyword evidence="1 2" id="KW-0597">Phosphoprotein</keyword>